<gene>
    <name evidence="1" type="ORF">KOI35_33045</name>
</gene>
<protein>
    <submittedName>
        <fullName evidence="1">PmoA family protein</fullName>
    </submittedName>
</protein>
<accession>A0ABS5YY39</accession>
<dbReference type="Pfam" id="PF14100">
    <property type="entry name" value="DUF6807"/>
    <property type="match status" value="1"/>
</dbReference>
<evidence type="ECO:0000313" key="1">
    <source>
        <dbReference type="EMBL" id="MBU2668351.1"/>
    </source>
</evidence>
<sequence>MSVLRVGDVEVATYVLDPPLDIRLAPRPYLHPVRTLGGTVVTDELCFDHPWHLGASVTIADVNGWNFWGGRTYVRDQGYTWLDDHGTIRHDGWEGSGLVERLRWNDGDGRTQLTERREISAAAAAGGWELTMTYSLTSIRDTALGSPATNGRDGGAGYGGFFWRCPPGRAVASEPHGSAAESVTLTVDDRYSLTFRGLSGDDRWFIRTDDYIGVGAALAWERPLLIPAGETLTRTMSVLIRDDFPEPQPE</sequence>
<organism evidence="1 2">
    <name type="scientific">Paractinoplanes bogorensis</name>
    <dbReference type="NCBI Taxonomy" id="1610840"/>
    <lineage>
        <taxon>Bacteria</taxon>
        <taxon>Bacillati</taxon>
        <taxon>Actinomycetota</taxon>
        <taxon>Actinomycetes</taxon>
        <taxon>Micromonosporales</taxon>
        <taxon>Micromonosporaceae</taxon>
        <taxon>Paractinoplanes</taxon>
    </lineage>
</organism>
<reference evidence="1 2" key="1">
    <citation type="submission" date="2021-06" db="EMBL/GenBank/DDBJ databases">
        <title>Actinoplanes lichenicola sp. nov., and Actinoplanes ovalisporus sp. nov., isolated from lichen in Thailand.</title>
        <authorList>
            <person name="Saeng-In P."/>
            <person name="Kanchanasin P."/>
            <person name="Yuki M."/>
            <person name="Kudo T."/>
            <person name="Ohkuma M."/>
            <person name="Phongsopitanun W."/>
            <person name="Tanasupawat S."/>
        </authorList>
    </citation>
    <scope>NUCLEOTIDE SEQUENCE [LARGE SCALE GENOMIC DNA]</scope>
    <source>
        <strain evidence="1 2">NBRC 110975</strain>
    </source>
</reference>
<dbReference type="EMBL" id="JAHKKG010000011">
    <property type="protein sequence ID" value="MBU2668351.1"/>
    <property type="molecule type" value="Genomic_DNA"/>
</dbReference>
<dbReference type="RefSeq" id="WP_215792613.1">
    <property type="nucleotide sequence ID" value="NZ_JAHKKG010000011.1"/>
</dbReference>
<proteinExistence type="predicted"/>
<name>A0ABS5YY39_9ACTN</name>
<comment type="caution">
    <text evidence="1">The sequence shown here is derived from an EMBL/GenBank/DDBJ whole genome shotgun (WGS) entry which is preliminary data.</text>
</comment>
<dbReference type="InterPro" id="IPR029475">
    <property type="entry name" value="DUF6807"/>
</dbReference>
<dbReference type="Proteomes" id="UP001519654">
    <property type="component" value="Unassembled WGS sequence"/>
</dbReference>
<evidence type="ECO:0000313" key="2">
    <source>
        <dbReference type="Proteomes" id="UP001519654"/>
    </source>
</evidence>
<keyword evidence="2" id="KW-1185">Reference proteome</keyword>